<name>A0A6I4T9I7_9SPHN</name>
<dbReference type="AlphaFoldDB" id="A0A6I4T9I7"/>
<dbReference type="SUPFAM" id="SSF53335">
    <property type="entry name" value="S-adenosyl-L-methionine-dependent methyltransferases"/>
    <property type="match status" value="1"/>
</dbReference>
<keyword evidence="2" id="KW-0489">Methyltransferase</keyword>
<dbReference type="GO" id="GO:0008171">
    <property type="term" value="F:O-methyltransferase activity"/>
    <property type="evidence" value="ECO:0007669"/>
    <property type="project" value="TreeGrafter"/>
</dbReference>
<dbReference type="Proteomes" id="UP000438476">
    <property type="component" value="Unassembled WGS sequence"/>
</dbReference>
<dbReference type="EMBL" id="WTYT01000007">
    <property type="protein sequence ID" value="MXO67069.1"/>
    <property type="molecule type" value="Genomic_DNA"/>
</dbReference>
<dbReference type="Pfam" id="PF05050">
    <property type="entry name" value="Methyltransf_21"/>
    <property type="match status" value="1"/>
</dbReference>
<keyword evidence="2" id="KW-0808">Transferase</keyword>
<evidence type="ECO:0000313" key="2">
    <source>
        <dbReference type="EMBL" id="MXO67069.1"/>
    </source>
</evidence>
<dbReference type="Gene3D" id="3.40.50.150">
    <property type="entry name" value="Vaccinia Virus protein VP39"/>
    <property type="match status" value="1"/>
</dbReference>
<proteinExistence type="predicted"/>
<sequence length="236" mass="26391">MNIKKALKAVFHPPYWRGLSMAVVPTLEHQSIFSEKQFNTVVDVGANKGQFSLFASVRWPDARIFAFEPLPDQAAKFQKVHGNTVKLFNCALGTEKTEVEMHVASRKDSSSLLPLSDQQKKLFSMDEIASFAVPVERLDNLIKANEVVKPALLKIDVQGYEYEVLCGAQSILSQFDCIFVEVSFTELYTGQKLFPDINALLEDAGFQIEGKIVTGYGLDNQEVQADLLYTRLGRGH</sequence>
<keyword evidence="3" id="KW-1185">Reference proteome</keyword>
<accession>A0A6I4T9I7</accession>
<gene>
    <name evidence="2" type="ORF">GRI91_14990</name>
</gene>
<evidence type="ECO:0000313" key="3">
    <source>
        <dbReference type="Proteomes" id="UP000438476"/>
    </source>
</evidence>
<feature type="domain" description="Methyltransferase FkbM" evidence="1">
    <location>
        <begin position="43"/>
        <end position="208"/>
    </location>
</feature>
<dbReference type="GO" id="GO:0032259">
    <property type="term" value="P:methylation"/>
    <property type="evidence" value="ECO:0007669"/>
    <property type="project" value="UniProtKB-KW"/>
</dbReference>
<organism evidence="2 3">
    <name type="scientific">Altericroceibacterium endophyticum</name>
    <dbReference type="NCBI Taxonomy" id="1808508"/>
    <lineage>
        <taxon>Bacteria</taxon>
        <taxon>Pseudomonadati</taxon>
        <taxon>Pseudomonadota</taxon>
        <taxon>Alphaproteobacteria</taxon>
        <taxon>Sphingomonadales</taxon>
        <taxon>Erythrobacteraceae</taxon>
        <taxon>Altericroceibacterium</taxon>
    </lineage>
</organism>
<dbReference type="PANTHER" id="PTHR36973:SF4">
    <property type="entry name" value="NODULATION PROTEIN"/>
    <property type="match status" value="1"/>
</dbReference>
<dbReference type="NCBIfam" id="TIGR01444">
    <property type="entry name" value="fkbM_fam"/>
    <property type="match status" value="1"/>
</dbReference>
<dbReference type="InterPro" id="IPR053188">
    <property type="entry name" value="FkbM_Methyltransferase"/>
</dbReference>
<dbReference type="InterPro" id="IPR029063">
    <property type="entry name" value="SAM-dependent_MTases_sf"/>
</dbReference>
<protein>
    <submittedName>
        <fullName evidence="2">FkbM family methyltransferase</fullName>
    </submittedName>
</protein>
<dbReference type="InterPro" id="IPR006342">
    <property type="entry name" value="FkbM_mtfrase"/>
</dbReference>
<reference evidence="2 3" key="1">
    <citation type="submission" date="2019-12" db="EMBL/GenBank/DDBJ databases">
        <title>Genomic-based taxomic classification of the family Erythrobacteraceae.</title>
        <authorList>
            <person name="Xu L."/>
        </authorList>
    </citation>
    <scope>NUCLEOTIDE SEQUENCE [LARGE SCALE GENOMIC DNA]</scope>
    <source>
        <strain evidence="2 3">LMG 29518</strain>
    </source>
</reference>
<evidence type="ECO:0000259" key="1">
    <source>
        <dbReference type="Pfam" id="PF05050"/>
    </source>
</evidence>
<comment type="caution">
    <text evidence="2">The sequence shown here is derived from an EMBL/GenBank/DDBJ whole genome shotgun (WGS) entry which is preliminary data.</text>
</comment>
<dbReference type="PANTHER" id="PTHR36973">
    <property type="entry name" value="SLL1456 PROTEIN-RELATED"/>
    <property type="match status" value="1"/>
</dbReference>